<dbReference type="GO" id="GO:0016887">
    <property type="term" value="F:ATP hydrolysis activity"/>
    <property type="evidence" value="ECO:0007669"/>
    <property type="project" value="InterPro"/>
</dbReference>
<dbReference type="SMART" id="SM00382">
    <property type="entry name" value="AAA"/>
    <property type="match status" value="2"/>
</dbReference>
<dbReference type="PRINTS" id="PR00300">
    <property type="entry name" value="CLPPROTEASEA"/>
</dbReference>
<evidence type="ECO:0000256" key="3">
    <source>
        <dbReference type="ARBA" id="ARBA00023186"/>
    </source>
</evidence>
<dbReference type="ExpressionAtlas" id="M8ASE3">
    <property type="expression patterns" value="baseline"/>
</dbReference>
<keyword evidence="1" id="KW-0547">Nucleotide-binding</keyword>
<organism evidence="6">
    <name type="scientific">Aegilops tauschii</name>
    <name type="common">Tausch's goatgrass</name>
    <name type="synonym">Aegilops squarrosa</name>
    <dbReference type="NCBI Taxonomy" id="37682"/>
    <lineage>
        <taxon>Eukaryota</taxon>
        <taxon>Viridiplantae</taxon>
        <taxon>Streptophyta</taxon>
        <taxon>Embryophyta</taxon>
        <taxon>Tracheophyta</taxon>
        <taxon>Spermatophyta</taxon>
        <taxon>Magnoliopsida</taxon>
        <taxon>Liliopsida</taxon>
        <taxon>Poales</taxon>
        <taxon>Poaceae</taxon>
        <taxon>BOP clade</taxon>
        <taxon>Pooideae</taxon>
        <taxon>Triticodae</taxon>
        <taxon>Triticeae</taxon>
        <taxon>Triticinae</taxon>
        <taxon>Aegilops</taxon>
    </lineage>
</organism>
<dbReference type="InterPro" id="IPR027417">
    <property type="entry name" value="P-loop_NTPase"/>
</dbReference>
<dbReference type="Pfam" id="PF00004">
    <property type="entry name" value="AAA"/>
    <property type="match status" value="1"/>
</dbReference>
<dbReference type="CDD" id="cd00009">
    <property type="entry name" value="AAA"/>
    <property type="match status" value="1"/>
</dbReference>
<feature type="domain" description="AAA+ ATPase" evidence="4">
    <location>
        <begin position="133"/>
        <end position="280"/>
    </location>
</feature>
<feature type="domain" description="Clp ATPase C-terminal" evidence="5">
    <location>
        <begin position="582"/>
        <end position="673"/>
    </location>
</feature>
<dbReference type="InterPro" id="IPR001270">
    <property type="entry name" value="ClpA/B"/>
</dbReference>
<evidence type="ECO:0000313" key="6">
    <source>
        <dbReference type="EnsemblPlants" id="EMT07412"/>
    </source>
</evidence>
<sequence>MPNLHIRICLVLIHVSVLVHFRCTCTLRLRLCTGMGETYDPLLGTWVVQGTVFHRLGAMLTCSQGRISSIWRRVEPLVFVGTAVSLGWAAWRYYDRKAALRTYGRHMTGKAVGLVVGRDDEIDRVISILCRKTKNCAALVGPAGVGKTAIAEGLAQRIATGKVPAALAGARVVEVDLGAMVAGTKYRGMFEERMKSVIKQAENAGGKIILFIDEMHTLLGAGGAGGRGVTDASSMLKPALARGRIRCVGATTFDGYRNYIEKDPALERRFQKVHIEEPSTQATVGILRGLKQQYEQHHGLEIQDAALVAAAQLAGRYITGRQFPDKAIDLIDEACSATIKRLIQIDNQAEGLNAKHSRSANPVKGATVVPNDVAQVVSLWTGIPVCTLEEEDKDKLIHLADRLHERVVGQNEAVNVVAEAVLRSRAGLNHPGQPIGSFLFLGSTGVGKTELAKALAEQLFASEKMLVRFDMSEYVGSGSVLRLVGAPPSHQGCDDGGQLTEKVRRRPYSVILFDEVEKADPSVLNVFIQLLDDGVLTDGKGRIVQKHFKPELLNRLSEIVVQKHFKPELLNRLSEIVVFEPLLHDKLKEIVKIQMKSIISRVADKGISLFASDAVLDVILSESYNPMYGARPIRRWLQKNVMIKLSQMLVKGEASEGSTISIDATDDKKKLKFEVVKKATVVFLRAVLSVIEDKLVDAYLHVRSGKDLWEALESKFGAADAGSEMYIIEQFHDYKMVENRPVLNQLAHETTNSPMHLNDYKSSGYKFN</sequence>
<dbReference type="InterPro" id="IPR018368">
    <property type="entry name" value="ClpA/B_CS1"/>
</dbReference>
<protein>
    <submittedName>
        <fullName evidence="6">ATP-dependent Clp protease ATP-binding subunit clpC</fullName>
    </submittedName>
</protein>
<dbReference type="InterPro" id="IPR041546">
    <property type="entry name" value="ClpA/ClpB_AAA_lid"/>
</dbReference>
<keyword evidence="3" id="KW-0143">Chaperone</keyword>
<dbReference type="SMART" id="SM01086">
    <property type="entry name" value="ClpB_D2-small"/>
    <property type="match status" value="1"/>
</dbReference>
<dbReference type="InterPro" id="IPR019489">
    <property type="entry name" value="Clp_ATPase_C"/>
</dbReference>
<dbReference type="Gene3D" id="3.40.50.300">
    <property type="entry name" value="P-loop containing nucleotide triphosphate hydrolases"/>
    <property type="match status" value="2"/>
</dbReference>
<evidence type="ECO:0000259" key="4">
    <source>
        <dbReference type="SMART" id="SM00382"/>
    </source>
</evidence>
<dbReference type="InterPro" id="IPR050130">
    <property type="entry name" value="ClpA_ClpB"/>
</dbReference>
<dbReference type="Pfam" id="PF17871">
    <property type="entry name" value="AAA_lid_9"/>
    <property type="match status" value="1"/>
</dbReference>
<dbReference type="GO" id="GO:0005524">
    <property type="term" value="F:ATP binding"/>
    <property type="evidence" value="ECO:0007669"/>
    <property type="project" value="UniProtKB-KW"/>
</dbReference>
<dbReference type="InterPro" id="IPR003593">
    <property type="entry name" value="AAA+_ATPase"/>
</dbReference>
<dbReference type="Gene3D" id="1.10.8.60">
    <property type="match status" value="2"/>
</dbReference>
<dbReference type="GO" id="GO:0034605">
    <property type="term" value="P:cellular response to heat"/>
    <property type="evidence" value="ECO:0007669"/>
    <property type="project" value="TreeGrafter"/>
</dbReference>
<name>M8ASE3_AEGTA</name>
<evidence type="ECO:0000256" key="1">
    <source>
        <dbReference type="ARBA" id="ARBA00022741"/>
    </source>
</evidence>
<dbReference type="Pfam" id="PF07724">
    <property type="entry name" value="AAA_2"/>
    <property type="match status" value="1"/>
</dbReference>
<proteinExistence type="predicted"/>
<reference evidence="6" key="1">
    <citation type="submission" date="2015-06" db="UniProtKB">
        <authorList>
            <consortium name="EnsemblPlants"/>
        </authorList>
    </citation>
    <scope>IDENTIFICATION</scope>
</reference>
<dbReference type="PANTHER" id="PTHR11638">
    <property type="entry name" value="ATP-DEPENDENT CLP PROTEASE"/>
    <property type="match status" value="1"/>
</dbReference>
<evidence type="ECO:0000259" key="5">
    <source>
        <dbReference type="SMART" id="SM01086"/>
    </source>
</evidence>
<dbReference type="PROSITE" id="PS00870">
    <property type="entry name" value="CLPAB_1"/>
    <property type="match status" value="1"/>
</dbReference>
<dbReference type="EnsemblPlants" id="EMT07412">
    <property type="protein sequence ID" value="EMT07412"/>
    <property type="gene ID" value="F775_13410"/>
</dbReference>
<dbReference type="PANTHER" id="PTHR11638:SF159">
    <property type="entry name" value="AAA+ ATPASE DOMAIN-CONTAINING PROTEIN"/>
    <property type="match status" value="1"/>
</dbReference>
<dbReference type="InterPro" id="IPR003959">
    <property type="entry name" value="ATPase_AAA_core"/>
</dbReference>
<dbReference type="AlphaFoldDB" id="M8ASE3"/>
<evidence type="ECO:0000256" key="2">
    <source>
        <dbReference type="ARBA" id="ARBA00022840"/>
    </source>
</evidence>
<keyword evidence="2" id="KW-0067">ATP-binding</keyword>
<dbReference type="CDD" id="cd19499">
    <property type="entry name" value="RecA-like_ClpB_Hsp104-like"/>
    <property type="match status" value="1"/>
</dbReference>
<accession>M8ASE3</accession>
<dbReference type="Pfam" id="PF10431">
    <property type="entry name" value="ClpB_D2-small"/>
    <property type="match status" value="1"/>
</dbReference>
<dbReference type="SUPFAM" id="SSF52540">
    <property type="entry name" value="P-loop containing nucleoside triphosphate hydrolases"/>
    <property type="match status" value="2"/>
</dbReference>
<feature type="domain" description="AAA+ ATPase" evidence="4">
    <location>
        <begin position="434"/>
        <end position="583"/>
    </location>
</feature>
<dbReference type="GO" id="GO:0005737">
    <property type="term" value="C:cytoplasm"/>
    <property type="evidence" value="ECO:0007669"/>
    <property type="project" value="TreeGrafter"/>
</dbReference>